<organism evidence="1 2">
    <name type="scientific">Danaus plexippus plexippus</name>
    <dbReference type="NCBI Taxonomy" id="278856"/>
    <lineage>
        <taxon>Eukaryota</taxon>
        <taxon>Metazoa</taxon>
        <taxon>Ecdysozoa</taxon>
        <taxon>Arthropoda</taxon>
        <taxon>Hexapoda</taxon>
        <taxon>Insecta</taxon>
        <taxon>Pterygota</taxon>
        <taxon>Neoptera</taxon>
        <taxon>Endopterygota</taxon>
        <taxon>Lepidoptera</taxon>
        <taxon>Glossata</taxon>
        <taxon>Ditrysia</taxon>
        <taxon>Papilionoidea</taxon>
        <taxon>Nymphalidae</taxon>
        <taxon>Danainae</taxon>
        <taxon>Danaini</taxon>
        <taxon>Danaina</taxon>
        <taxon>Danaus</taxon>
        <taxon>Danaus</taxon>
    </lineage>
</organism>
<proteinExistence type="predicted"/>
<dbReference type="EMBL" id="AGBW02011296">
    <property type="protein sequence ID" value="OWR46868.1"/>
    <property type="molecule type" value="Genomic_DNA"/>
</dbReference>
<evidence type="ECO:0000313" key="1">
    <source>
        <dbReference type="EMBL" id="OWR46868.1"/>
    </source>
</evidence>
<dbReference type="AlphaFoldDB" id="A0A212EZE3"/>
<gene>
    <name evidence="1" type="ORF">KGM_213378</name>
</gene>
<comment type="caution">
    <text evidence="1">The sequence shown here is derived from an EMBL/GenBank/DDBJ whole genome shotgun (WGS) entry which is preliminary data.</text>
</comment>
<keyword evidence="2" id="KW-1185">Reference proteome</keyword>
<evidence type="ECO:0000313" key="2">
    <source>
        <dbReference type="Proteomes" id="UP000007151"/>
    </source>
</evidence>
<dbReference type="eggNOG" id="ENOG502T7GU">
    <property type="taxonomic scope" value="Eukaryota"/>
</dbReference>
<name>A0A212EZE3_DANPL</name>
<dbReference type="Proteomes" id="UP000007151">
    <property type="component" value="Unassembled WGS sequence"/>
</dbReference>
<accession>A0A212EZE3</accession>
<sequence>MENAMRPDVRFGEENDRFDLTNFIRRQKKIYRDQTAFDPQSEEYRRRGKEDKSWMDLFSTKKDRKKIRNFLIKRIEDQANQIANTLITKLRSLRRHEGDFAYHDNMLSDETNANDYERNLMTFNNSTDLKEKSKSRRLQDIVHRLHGQETRRIVIKPEKEILLHYALPLKMKIEGFLQAPLKGNNK</sequence>
<reference evidence="1 2" key="1">
    <citation type="journal article" date="2011" name="Cell">
        <title>The monarch butterfly genome yields insights into long-distance migration.</title>
        <authorList>
            <person name="Zhan S."/>
            <person name="Merlin C."/>
            <person name="Boore J.L."/>
            <person name="Reppert S.M."/>
        </authorList>
    </citation>
    <scope>NUCLEOTIDE SEQUENCE [LARGE SCALE GENOMIC DNA]</scope>
    <source>
        <strain evidence="1">F-2</strain>
    </source>
</reference>
<dbReference type="KEGG" id="dpl:KGM_213378"/>
<protein>
    <submittedName>
        <fullName evidence="1">Uncharacterized protein</fullName>
    </submittedName>
</protein>
<dbReference type="InParanoid" id="A0A212EZE3"/>